<evidence type="ECO:0000313" key="4">
    <source>
        <dbReference type="Proteomes" id="UP000248961"/>
    </source>
</evidence>
<dbReference type="VEuPathDB" id="FungiDB:BO97DRAFT_402293"/>
<reference evidence="3 4" key="1">
    <citation type="submission" date="2018-02" db="EMBL/GenBank/DDBJ databases">
        <title>The genomes of Aspergillus section Nigri reveals drivers in fungal speciation.</title>
        <authorList>
            <consortium name="DOE Joint Genome Institute"/>
            <person name="Vesth T.C."/>
            <person name="Nybo J."/>
            <person name="Theobald S."/>
            <person name="Brandl J."/>
            <person name="Frisvad J.C."/>
            <person name="Nielsen K.F."/>
            <person name="Lyhne E.K."/>
            <person name="Kogle M.E."/>
            <person name="Kuo A."/>
            <person name="Riley R."/>
            <person name="Clum A."/>
            <person name="Nolan M."/>
            <person name="Lipzen A."/>
            <person name="Salamov A."/>
            <person name="Henrissat B."/>
            <person name="Wiebenga A."/>
            <person name="De vries R.P."/>
            <person name="Grigoriev I.V."/>
            <person name="Mortensen U.H."/>
            <person name="Andersen M.R."/>
            <person name="Baker S.E."/>
        </authorList>
    </citation>
    <scope>NUCLEOTIDE SEQUENCE [LARGE SCALE GENOMIC DNA]</scope>
    <source>
        <strain evidence="3 4">CBS 101889</strain>
    </source>
</reference>
<proteinExistence type="predicted"/>
<feature type="region of interest" description="Disordered" evidence="1">
    <location>
        <begin position="35"/>
        <end position="74"/>
    </location>
</feature>
<feature type="compositionally biased region" description="Low complexity" evidence="1">
    <location>
        <begin position="42"/>
        <end position="61"/>
    </location>
</feature>
<sequence length="74" mass="7606">MSRNFIPVALAIGAGVCTGYYAFQPALQELQAEREGKVNAVPSVSGSSQQQQQQQLPTPQSAGGASEVGKSAGQ</sequence>
<dbReference type="AlphaFoldDB" id="A0A395ICN7"/>
<dbReference type="OrthoDB" id="4509456at2759"/>
<gene>
    <name evidence="3" type="ORF">BO97DRAFT_402293</name>
</gene>
<protein>
    <submittedName>
        <fullName evidence="3">Uncharacterized protein</fullName>
    </submittedName>
</protein>
<evidence type="ECO:0000313" key="3">
    <source>
        <dbReference type="EMBL" id="RAL17801.1"/>
    </source>
</evidence>
<dbReference type="InterPro" id="IPR057394">
    <property type="entry name" value="PIGBOS1"/>
</dbReference>
<dbReference type="GeneID" id="37198756"/>
<dbReference type="EMBL" id="KZ824267">
    <property type="protein sequence ID" value="RAL17801.1"/>
    <property type="molecule type" value="Genomic_DNA"/>
</dbReference>
<evidence type="ECO:0000256" key="1">
    <source>
        <dbReference type="SAM" id="MobiDB-lite"/>
    </source>
</evidence>
<name>A0A395ICN7_ASPHC</name>
<dbReference type="Pfam" id="PF23670">
    <property type="entry name" value="PIGBOS1"/>
    <property type="match status" value="1"/>
</dbReference>
<dbReference type="Proteomes" id="UP000248961">
    <property type="component" value="Unassembled WGS sequence"/>
</dbReference>
<feature type="transmembrane region" description="Helical" evidence="2">
    <location>
        <begin position="6"/>
        <end position="23"/>
    </location>
</feature>
<organism evidence="3 4">
    <name type="scientific">Aspergillus homomorphus (strain CBS 101889)</name>
    <dbReference type="NCBI Taxonomy" id="1450537"/>
    <lineage>
        <taxon>Eukaryota</taxon>
        <taxon>Fungi</taxon>
        <taxon>Dikarya</taxon>
        <taxon>Ascomycota</taxon>
        <taxon>Pezizomycotina</taxon>
        <taxon>Eurotiomycetes</taxon>
        <taxon>Eurotiomycetidae</taxon>
        <taxon>Eurotiales</taxon>
        <taxon>Aspergillaceae</taxon>
        <taxon>Aspergillus</taxon>
        <taxon>Aspergillus subgen. Circumdati</taxon>
    </lineage>
</organism>
<keyword evidence="2" id="KW-1133">Transmembrane helix</keyword>
<keyword evidence="4" id="KW-1185">Reference proteome</keyword>
<dbReference type="RefSeq" id="XP_025556955.1">
    <property type="nucleotide sequence ID" value="XM_025694467.1"/>
</dbReference>
<keyword evidence="2" id="KW-0812">Transmembrane</keyword>
<keyword evidence="2" id="KW-0472">Membrane</keyword>
<evidence type="ECO:0000256" key="2">
    <source>
        <dbReference type="SAM" id="Phobius"/>
    </source>
</evidence>
<accession>A0A395ICN7</accession>